<gene>
    <name evidence="4 7" type="primary">rplO</name>
    <name evidence="7" type="ORF">ELAC_0509</name>
</gene>
<keyword evidence="3 4" id="KW-0687">Ribonucleoprotein</keyword>
<evidence type="ECO:0000256" key="3">
    <source>
        <dbReference type="ARBA" id="ARBA00023274"/>
    </source>
</evidence>
<reference evidence="8" key="1">
    <citation type="submission" date="2015-06" db="EMBL/GenBank/DDBJ databases">
        <authorList>
            <person name="Bertelli C."/>
        </authorList>
    </citation>
    <scope>NUCLEOTIDE SEQUENCE [LARGE SCALE GENOMIC DNA]</scope>
    <source>
        <strain evidence="8">CRIB-30</strain>
    </source>
</reference>
<comment type="function">
    <text evidence="4">Binds to the 23S rRNA.</text>
</comment>
<dbReference type="NCBIfam" id="TIGR01071">
    <property type="entry name" value="rplO_bact"/>
    <property type="match status" value="1"/>
</dbReference>
<dbReference type="Gene3D" id="3.100.10.10">
    <property type="match status" value="1"/>
</dbReference>
<dbReference type="AlphaFoldDB" id="A0A0H5DQL3"/>
<dbReference type="PANTHER" id="PTHR12934:SF11">
    <property type="entry name" value="LARGE RIBOSOMAL SUBUNIT PROTEIN UL15M"/>
    <property type="match status" value="1"/>
</dbReference>
<dbReference type="EMBL" id="CWGJ01000006">
    <property type="protein sequence ID" value="CRX37864.1"/>
    <property type="molecule type" value="Genomic_DNA"/>
</dbReference>
<protein>
    <recommendedName>
        <fullName evidence="4">Large ribosomal subunit protein uL15</fullName>
    </recommendedName>
</protein>
<evidence type="ECO:0000256" key="1">
    <source>
        <dbReference type="ARBA" id="ARBA00007320"/>
    </source>
</evidence>
<feature type="region of interest" description="Disordered" evidence="5">
    <location>
        <begin position="1"/>
        <end position="47"/>
    </location>
</feature>
<comment type="similarity">
    <text evidence="1 4">Belongs to the universal ribosomal protein uL15 family.</text>
</comment>
<dbReference type="InterPro" id="IPR021131">
    <property type="entry name" value="Ribosomal_uL15/eL18"/>
</dbReference>
<dbReference type="OrthoDB" id="9810293at2"/>
<dbReference type="GO" id="GO:0019843">
    <property type="term" value="F:rRNA binding"/>
    <property type="evidence" value="ECO:0007669"/>
    <property type="project" value="UniProtKB-UniRule"/>
</dbReference>
<keyword evidence="2 4" id="KW-0689">Ribosomal protein</keyword>
<dbReference type="HAMAP" id="MF_01341">
    <property type="entry name" value="Ribosomal_uL15"/>
    <property type="match status" value="1"/>
</dbReference>
<keyword evidence="4" id="KW-0699">rRNA-binding</keyword>
<dbReference type="GO" id="GO:0006412">
    <property type="term" value="P:translation"/>
    <property type="evidence" value="ECO:0007669"/>
    <property type="project" value="UniProtKB-UniRule"/>
</dbReference>
<dbReference type="InterPro" id="IPR005749">
    <property type="entry name" value="Ribosomal_uL15_bac-type"/>
</dbReference>
<dbReference type="InterPro" id="IPR036227">
    <property type="entry name" value="Ribosomal_uL15/eL18_sf"/>
</dbReference>
<name>A0A0H5DQL3_9BACT</name>
<feature type="domain" description="Large ribosomal subunit protein uL15/eL18" evidence="6">
    <location>
        <begin position="78"/>
        <end position="142"/>
    </location>
</feature>
<feature type="compositionally biased region" description="Basic residues" evidence="5">
    <location>
        <begin position="12"/>
        <end position="21"/>
    </location>
</feature>
<evidence type="ECO:0000256" key="4">
    <source>
        <dbReference type="HAMAP-Rule" id="MF_01341"/>
    </source>
</evidence>
<sequence>MITLSNLGNFSRGRKKRRRVGRGIGSGAGKTCGRGTKGEGARSGTKTRLTYEGGQFRAFMKYPERGFSNAQFEQKFDVVNLKQIDDMYHAGETVNIDSLKEKGFLSGNVRALKILGTGELTKKVTIEAHAFSQTAKSKLAEAKIEFRELGK</sequence>
<dbReference type="RefSeq" id="WP_098037712.1">
    <property type="nucleotide sequence ID" value="NZ_CWGJ01000006.1"/>
</dbReference>
<dbReference type="Pfam" id="PF00828">
    <property type="entry name" value="Ribosomal_L27A"/>
    <property type="match status" value="1"/>
</dbReference>
<evidence type="ECO:0000256" key="2">
    <source>
        <dbReference type="ARBA" id="ARBA00022980"/>
    </source>
</evidence>
<evidence type="ECO:0000259" key="6">
    <source>
        <dbReference type="Pfam" id="PF00828"/>
    </source>
</evidence>
<keyword evidence="8" id="KW-1185">Reference proteome</keyword>
<dbReference type="GO" id="GO:0022625">
    <property type="term" value="C:cytosolic large ribosomal subunit"/>
    <property type="evidence" value="ECO:0007669"/>
    <property type="project" value="TreeGrafter"/>
</dbReference>
<evidence type="ECO:0000256" key="5">
    <source>
        <dbReference type="SAM" id="MobiDB-lite"/>
    </source>
</evidence>
<proteinExistence type="inferred from homology"/>
<evidence type="ECO:0000313" key="7">
    <source>
        <dbReference type="EMBL" id="CRX37864.1"/>
    </source>
</evidence>
<keyword evidence="4" id="KW-0694">RNA-binding</keyword>
<dbReference type="Proteomes" id="UP000220251">
    <property type="component" value="Unassembled WGS sequence"/>
</dbReference>
<accession>A0A0H5DQL3</accession>
<organism evidence="7 8">
    <name type="scientific">Estrella lausannensis</name>
    <dbReference type="NCBI Taxonomy" id="483423"/>
    <lineage>
        <taxon>Bacteria</taxon>
        <taxon>Pseudomonadati</taxon>
        <taxon>Chlamydiota</taxon>
        <taxon>Chlamydiia</taxon>
        <taxon>Parachlamydiales</taxon>
        <taxon>Candidatus Criblamydiaceae</taxon>
        <taxon>Estrella</taxon>
    </lineage>
</organism>
<evidence type="ECO:0000313" key="8">
    <source>
        <dbReference type="Proteomes" id="UP000220251"/>
    </source>
</evidence>
<dbReference type="GO" id="GO:0003735">
    <property type="term" value="F:structural constituent of ribosome"/>
    <property type="evidence" value="ECO:0007669"/>
    <property type="project" value="InterPro"/>
</dbReference>
<feature type="compositionally biased region" description="Gly residues" evidence="5">
    <location>
        <begin position="22"/>
        <end position="32"/>
    </location>
</feature>
<dbReference type="SUPFAM" id="SSF52080">
    <property type="entry name" value="Ribosomal proteins L15p and L18e"/>
    <property type="match status" value="1"/>
</dbReference>
<dbReference type="PANTHER" id="PTHR12934">
    <property type="entry name" value="50S RIBOSOMAL PROTEIN L15"/>
    <property type="match status" value="1"/>
</dbReference>
<dbReference type="InterPro" id="IPR030878">
    <property type="entry name" value="Ribosomal_uL15"/>
</dbReference>
<comment type="subunit">
    <text evidence="4">Part of the 50S ribosomal subunit.</text>
</comment>